<proteinExistence type="predicted"/>
<dbReference type="InterPro" id="IPR009003">
    <property type="entry name" value="Peptidase_S1_PA"/>
</dbReference>
<dbReference type="PANTHER" id="PTHR43019">
    <property type="entry name" value="SERINE ENDOPROTEASE DEGS"/>
    <property type="match status" value="1"/>
</dbReference>
<dbReference type="Gene3D" id="2.40.10.10">
    <property type="entry name" value="Trypsin-like serine proteases"/>
    <property type="match status" value="2"/>
</dbReference>
<sequence length="236" mass="25026">MDAEWFHVVIGHSQNNGVNGNSIFEKAHRSIVLIIPKGGDGSPCGSGTGFIIRPGYVATNAHVIECGLRYEDIVVKDFKGKLHAAKIEGIARNYKKANDLAILKIPDTTLPPLVLADSAIYESGHEGEEIVAIGYPLLGMASSADKPALTDKGSISTFKPDENIFIASGMPLNAGNSGGPIFLAKTQQVIGVAVAVLRGQVQINSAPVEGVSFFIPANILANFFEEKTGEMLPDVR</sequence>
<organism evidence="1 2">
    <name type="scientific">Candidatus Magnetoglobus multicellularis str. Araruama</name>
    <dbReference type="NCBI Taxonomy" id="890399"/>
    <lineage>
        <taxon>Bacteria</taxon>
        <taxon>Pseudomonadati</taxon>
        <taxon>Thermodesulfobacteriota</taxon>
        <taxon>Desulfobacteria</taxon>
        <taxon>Desulfobacterales</taxon>
        <taxon>Desulfobacteraceae</taxon>
        <taxon>Candidatus Magnetoglobus</taxon>
    </lineage>
</organism>
<accession>A0A1V1P350</accession>
<dbReference type="Proteomes" id="UP000189670">
    <property type="component" value="Unassembled WGS sequence"/>
</dbReference>
<evidence type="ECO:0000313" key="2">
    <source>
        <dbReference type="Proteomes" id="UP000189670"/>
    </source>
</evidence>
<evidence type="ECO:0000313" key="1">
    <source>
        <dbReference type="EMBL" id="ETR69234.1"/>
    </source>
</evidence>
<dbReference type="Pfam" id="PF13365">
    <property type="entry name" value="Trypsin_2"/>
    <property type="match status" value="1"/>
</dbReference>
<comment type="caution">
    <text evidence="1">The sequence shown here is derived from an EMBL/GenBank/DDBJ whole genome shotgun (WGS) entry which is preliminary data.</text>
</comment>
<name>A0A1V1P350_9BACT</name>
<evidence type="ECO:0008006" key="3">
    <source>
        <dbReference type="Google" id="ProtNLM"/>
    </source>
</evidence>
<dbReference type="InterPro" id="IPR043504">
    <property type="entry name" value="Peptidase_S1_PA_chymotrypsin"/>
</dbReference>
<dbReference type="EMBL" id="ATBP01000700">
    <property type="protein sequence ID" value="ETR69234.1"/>
    <property type="molecule type" value="Genomic_DNA"/>
</dbReference>
<gene>
    <name evidence="1" type="ORF">OMM_04063</name>
</gene>
<dbReference type="AlphaFoldDB" id="A0A1V1P350"/>
<protein>
    <recommendedName>
        <fullName evidence="3">Serine protease</fullName>
    </recommendedName>
</protein>
<reference evidence="2" key="1">
    <citation type="submission" date="2012-11" db="EMBL/GenBank/DDBJ databases">
        <authorList>
            <person name="Lucero-Rivera Y.E."/>
            <person name="Tovar-Ramirez D."/>
        </authorList>
    </citation>
    <scope>NUCLEOTIDE SEQUENCE [LARGE SCALE GENOMIC DNA]</scope>
    <source>
        <strain evidence="2">Araruama</strain>
    </source>
</reference>
<dbReference type="PANTHER" id="PTHR43019:SF23">
    <property type="entry name" value="PROTEASE DO-LIKE 5, CHLOROPLASTIC"/>
    <property type="match status" value="1"/>
</dbReference>
<dbReference type="SUPFAM" id="SSF50494">
    <property type="entry name" value="Trypsin-like serine proteases"/>
    <property type="match status" value="1"/>
</dbReference>